<gene>
    <name evidence="5" type="ORF">BN863_10690</name>
</gene>
<proteinExistence type="inferred from homology"/>
<evidence type="ECO:0000259" key="4">
    <source>
        <dbReference type="Pfam" id="PF00535"/>
    </source>
</evidence>
<reference evidence="5 6" key="1">
    <citation type="journal article" date="2013" name="Appl. Environ. Microbiol.">
        <title>The genome of the alga-associated marine flavobacterium Formosa agariphila KMM 3901T reveals a broad potential for degradation of algal polysaccharides.</title>
        <authorList>
            <person name="Mann A.J."/>
            <person name="Hahnke R.L."/>
            <person name="Huang S."/>
            <person name="Werner J."/>
            <person name="Xing P."/>
            <person name="Barbeyron T."/>
            <person name="Huettel B."/>
            <person name="Stueber K."/>
            <person name="Reinhardt R."/>
            <person name="Harder J."/>
            <person name="Gloeckner F.O."/>
            <person name="Amann R.I."/>
            <person name="Teeling H."/>
        </authorList>
    </citation>
    <scope>NUCLEOTIDE SEQUENCE [LARGE SCALE GENOMIC DNA]</scope>
    <source>
        <strain evidence="6">DSM 15362 / KCTC 12365 / LMG 23005 / KMM 3901</strain>
    </source>
</reference>
<dbReference type="PANTHER" id="PTHR43179">
    <property type="entry name" value="RHAMNOSYLTRANSFERASE WBBL"/>
    <property type="match status" value="1"/>
</dbReference>
<dbReference type="PATRIC" id="fig|1347342.6.peg.1079"/>
<dbReference type="GO" id="GO:0016757">
    <property type="term" value="F:glycosyltransferase activity"/>
    <property type="evidence" value="ECO:0007669"/>
    <property type="project" value="UniProtKB-KW"/>
</dbReference>
<dbReference type="CDD" id="cd04186">
    <property type="entry name" value="GT_2_like_c"/>
    <property type="match status" value="1"/>
</dbReference>
<dbReference type="STRING" id="1347342.BN863_10690"/>
<dbReference type="Proteomes" id="UP000016160">
    <property type="component" value="Chromosome"/>
</dbReference>
<feature type="domain" description="Glycosyltransferase 2-like" evidence="4">
    <location>
        <begin position="5"/>
        <end position="121"/>
    </location>
</feature>
<dbReference type="InterPro" id="IPR001173">
    <property type="entry name" value="Glyco_trans_2-like"/>
</dbReference>
<name>T2KK35_FORAG</name>
<accession>T2KK35</accession>
<evidence type="ECO:0000313" key="5">
    <source>
        <dbReference type="EMBL" id="CDF78781.1"/>
    </source>
</evidence>
<dbReference type="Gene3D" id="3.90.550.10">
    <property type="entry name" value="Spore Coat Polysaccharide Biosynthesis Protein SpsA, Chain A"/>
    <property type="match status" value="1"/>
</dbReference>
<evidence type="ECO:0000256" key="3">
    <source>
        <dbReference type="ARBA" id="ARBA00022679"/>
    </source>
</evidence>
<dbReference type="AlphaFoldDB" id="T2KK35"/>
<comment type="similarity">
    <text evidence="1">Belongs to the glycosyltransferase 2 family.</text>
</comment>
<keyword evidence="3 5" id="KW-0808">Transferase</keyword>
<evidence type="ECO:0000256" key="2">
    <source>
        <dbReference type="ARBA" id="ARBA00022676"/>
    </source>
</evidence>
<dbReference type="eggNOG" id="COG1216">
    <property type="taxonomic scope" value="Bacteria"/>
</dbReference>
<dbReference type="SUPFAM" id="SSF53448">
    <property type="entry name" value="Nucleotide-diphospho-sugar transferases"/>
    <property type="match status" value="1"/>
</dbReference>
<sequence>MKIAIAILNWNGQQLLEQFLPSVILNSEGADIYVIDNASTDDSIIVLKRKFPSVHIILNSENGGYAKGYNDGLKHIPADVYCLLNSDIEVTPNWLEPIKAAFNADDKTAIIQPKILDYKNKSYFEYAGAAGGFIDKYGYPFCRGRIFDTLEQDHGQYNTSVEIDWASGACLFIKSDVFKKANGLDNDFFAHMEEIDLCWRAKNLGYKIKCVPDSIVYHLGGATLNTSNPKKTYLNFRNSLFTLVKNAGGNLLGIILVRMLLDGVAGIKFLVSLKFNHFYAIIRAHFSFYSQLSKVLKQRKTLIQQANYFSVKSIVWSYFVKNKKSTSN</sequence>
<evidence type="ECO:0000313" key="6">
    <source>
        <dbReference type="Proteomes" id="UP000016160"/>
    </source>
</evidence>
<dbReference type="RefSeq" id="WP_038528277.1">
    <property type="nucleotide sequence ID" value="NZ_HG315671.1"/>
</dbReference>
<dbReference type="Pfam" id="PF00535">
    <property type="entry name" value="Glycos_transf_2"/>
    <property type="match status" value="1"/>
</dbReference>
<protein>
    <submittedName>
        <fullName evidence="5">Glycosyltransferase (GT2)</fullName>
    </submittedName>
</protein>
<evidence type="ECO:0000256" key="1">
    <source>
        <dbReference type="ARBA" id="ARBA00006739"/>
    </source>
</evidence>
<keyword evidence="6" id="KW-1185">Reference proteome</keyword>
<dbReference type="PANTHER" id="PTHR43179:SF12">
    <property type="entry name" value="GALACTOFURANOSYLTRANSFERASE GLFT2"/>
    <property type="match status" value="1"/>
</dbReference>
<dbReference type="EMBL" id="HG315671">
    <property type="protein sequence ID" value="CDF78781.1"/>
    <property type="molecule type" value="Genomic_DNA"/>
</dbReference>
<dbReference type="OrthoDB" id="9771846at2"/>
<keyword evidence="2" id="KW-0328">Glycosyltransferase</keyword>
<dbReference type="InterPro" id="IPR029044">
    <property type="entry name" value="Nucleotide-diphossugar_trans"/>
</dbReference>
<organism evidence="5 6">
    <name type="scientific">Formosa agariphila (strain DSM 15362 / KCTC 12365 / LMG 23005 / KMM 3901 / M-2Alg 35-1)</name>
    <dbReference type="NCBI Taxonomy" id="1347342"/>
    <lineage>
        <taxon>Bacteria</taxon>
        <taxon>Pseudomonadati</taxon>
        <taxon>Bacteroidota</taxon>
        <taxon>Flavobacteriia</taxon>
        <taxon>Flavobacteriales</taxon>
        <taxon>Flavobacteriaceae</taxon>
        <taxon>Formosa</taxon>
    </lineage>
</organism>
<dbReference type="HOGENOM" id="CLU_023845_4_0_10"/>